<dbReference type="PANTHER" id="PTHR43133:SF8">
    <property type="entry name" value="RNA POLYMERASE SIGMA FACTOR HI_1459-RELATED"/>
    <property type="match status" value="1"/>
</dbReference>
<proteinExistence type="inferred from homology"/>
<evidence type="ECO:0000256" key="2">
    <source>
        <dbReference type="ARBA" id="ARBA00023015"/>
    </source>
</evidence>
<evidence type="ECO:0000313" key="8">
    <source>
        <dbReference type="EMBL" id="GLC89521.1"/>
    </source>
</evidence>
<evidence type="ECO:0000256" key="1">
    <source>
        <dbReference type="ARBA" id="ARBA00010641"/>
    </source>
</evidence>
<dbReference type="InterPro" id="IPR039425">
    <property type="entry name" value="RNA_pol_sigma-70-like"/>
</dbReference>
<evidence type="ECO:0000256" key="5">
    <source>
        <dbReference type="ARBA" id="ARBA00023163"/>
    </source>
</evidence>
<accession>A0ABQ5NMD7</accession>
<keyword evidence="2" id="KW-0805">Transcription regulation</keyword>
<feature type="domain" description="RNA polymerase sigma-70 region 2" evidence="6">
    <location>
        <begin position="19"/>
        <end position="84"/>
    </location>
</feature>
<protein>
    <submittedName>
        <fullName evidence="8">RNA polymerase sigma factor</fullName>
    </submittedName>
</protein>
<dbReference type="Gene3D" id="1.10.10.10">
    <property type="entry name" value="Winged helix-like DNA-binding domain superfamily/Winged helix DNA-binding domain"/>
    <property type="match status" value="1"/>
</dbReference>
<dbReference type="InterPro" id="IPR013324">
    <property type="entry name" value="RNA_pol_sigma_r3/r4-like"/>
</dbReference>
<dbReference type="EMBL" id="BRZA01000003">
    <property type="protein sequence ID" value="GLC89521.1"/>
    <property type="molecule type" value="Genomic_DNA"/>
</dbReference>
<evidence type="ECO:0000256" key="3">
    <source>
        <dbReference type="ARBA" id="ARBA00023082"/>
    </source>
</evidence>
<dbReference type="SUPFAM" id="SSF88946">
    <property type="entry name" value="Sigma2 domain of RNA polymerase sigma factors"/>
    <property type="match status" value="1"/>
</dbReference>
<name>A0ABQ5NMD7_9BACI</name>
<dbReference type="Proteomes" id="UP001065593">
    <property type="component" value="Unassembled WGS sequence"/>
</dbReference>
<dbReference type="PANTHER" id="PTHR43133">
    <property type="entry name" value="RNA POLYMERASE ECF-TYPE SIGMA FACTO"/>
    <property type="match status" value="1"/>
</dbReference>
<keyword evidence="9" id="KW-1185">Reference proteome</keyword>
<dbReference type="InterPro" id="IPR014284">
    <property type="entry name" value="RNA_pol_sigma-70_dom"/>
</dbReference>
<comment type="caution">
    <text evidence="8">The sequence shown here is derived from an EMBL/GenBank/DDBJ whole genome shotgun (WGS) entry which is preliminary data.</text>
</comment>
<sequence>MQIMEENIEETREERMSYLINEYYQRIYVYCFHILRNQQDAEDAVQEVFIKAFQNNKLMTIDYYSAWLYKIAYHHCLNKVKRRSFFQLVTFDTRHHRNVAHTVSDDLELEEIMCKLKAKERALLLLRIIEDKDFAEIALILNITPATARKRFERVKEKVQALIERGGHND</sequence>
<dbReference type="SUPFAM" id="SSF88659">
    <property type="entry name" value="Sigma3 and sigma4 domains of RNA polymerase sigma factors"/>
    <property type="match status" value="1"/>
</dbReference>
<comment type="similarity">
    <text evidence="1">Belongs to the sigma-70 factor family. ECF subfamily.</text>
</comment>
<evidence type="ECO:0000256" key="4">
    <source>
        <dbReference type="ARBA" id="ARBA00023125"/>
    </source>
</evidence>
<evidence type="ECO:0000259" key="6">
    <source>
        <dbReference type="Pfam" id="PF04542"/>
    </source>
</evidence>
<organism evidence="8 9">
    <name type="scientific">Lysinibacillus piscis</name>
    <dbReference type="NCBI Taxonomy" id="2518931"/>
    <lineage>
        <taxon>Bacteria</taxon>
        <taxon>Bacillati</taxon>
        <taxon>Bacillota</taxon>
        <taxon>Bacilli</taxon>
        <taxon>Bacillales</taxon>
        <taxon>Bacillaceae</taxon>
        <taxon>Lysinibacillus</taxon>
    </lineage>
</organism>
<dbReference type="Gene3D" id="1.10.1740.10">
    <property type="match status" value="1"/>
</dbReference>
<dbReference type="RefSeq" id="WP_264989324.1">
    <property type="nucleotide sequence ID" value="NZ_BRZA01000003.1"/>
</dbReference>
<dbReference type="NCBIfam" id="TIGR02937">
    <property type="entry name" value="sigma70-ECF"/>
    <property type="match status" value="1"/>
</dbReference>
<dbReference type="Pfam" id="PF04542">
    <property type="entry name" value="Sigma70_r2"/>
    <property type="match status" value="1"/>
</dbReference>
<feature type="domain" description="RNA polymerase sigma factor 70 region 4 type 2" evidence="7">
    <location>
        <begin position="107"/>
        <end position="158"/>
    </location>
</feature>
<gene>
    <name evidence="8" type="ORF">LYSBPC_26480</name>
</gene>
<dbReference type="InterPro" id="IPR007627">
    <property type="entry name" value="RNA_pol_sigma70_r2"/>
</dbReference>
<keyword evidence="5" id="KW-0804">Transcription</keyword>
<dbReference type="InterPro" id="IPR013249">
    <property type="entry name" value="RNA_pol_sigma70_r4_t2"/>
</dbReference>
<reference evidence="8" key="1">
    <citation type="submission" date="2022-08" db="EMBL/GenBank/DDBJ databases">
        <title>Draft genome sequence of Lysinibacillus sp. strain KH24.</title>
        <authorList>
            <person name="Kanbe H."/>
            <person name="Itoh H."/>
        </authorList>
    </citation>
    <scope>NUCLEOTIDE SEQUENCE</scope>
    <source>
        <strain evidence="8">KH24</strain>
    </source>
</reference>
<keyword evidence="3" id="KW-0731">Sigma factor</keyword>
<evidence type="ECO:0000313" key="9">
    <source>
        <dbReference type="Proteomes" id="UP001065593"/>
    </source>
</evidence>
<keyword evidence="4" id="KW-0238">DNA-binding</keyword>
<dbReference type="InterPro" id="IPR036388">
    <property type="entry name" value="WH-like_DNA-bd_sf"/>
</dbReference>
<dbReference type="InterPro" id="IPR013325">
    <property type="entry name" value="RNA_pol_sigma_r2"/>
</dbReference>
<evidence type="ECO:0000259" key="7">
    <source>
        <dbReference type="Pfam" id="PF08281"/>
    </source>
</evidence>
<dbReference type="Pfam" id="PF08281">
    <property type="entry name" value="Sigma70_r4_2"/>
    <property type="match status" value="1"/>
</dbReference>